<gene>
    <name evidence="2" type="ORF">SAMN05216593_102403</name>
</gene>
<evidence type="ECO:0000259" key="1">
    <source>
        <dbReference type="SMART" id="SM01321"/>
    </source>
</evidence>
<dbReference type="OrthoDB" id="9791101at2"/>
<dbReference type="PANTHER" id="PTHR36966">
    <property type="entry name" value="REP-ASSOCIATED TYROSINE TRANSPOSASE"/>
    <property type="match status" value="1"/>
</dbReference>
<dbReference type="GO" id="GO:0043565">
    <property type="term" value="F:sequence-specific DNA binding"/>
    <property type="evidence" value="ECO:0007669"/>
    <property type="project" value="TreeGrafter"/>
</dbReference>
<protein>
    <submittedName>
        <fullName evidence="2">REP element-mobilizing transposase RayT</fullName>
    </submittedName>
</protein>
<organism evidence="2 3">
    <name type="scientific">Pseudomonas asturiensis</name>
    <dbReference type="NCBI Taxonomy" id="1190415"/>
    <lineage>
        <taxon>Bacteria</taxon>
        <taxon>Pseudomonadati</taxon>
        <taxon>Pseudomonadota</taxon>
        <taxon>Gammaproteobacteria</taxon>
        <taxon>Pseudomonadales</taxon>
        <taxon>Pseudomonadaceae</taxon>
        <taxon>Pseudomonas</taxon>
    </lineage>
</organism>
<evidence type="ECO:0000313" key="2">
    <source>
        <dbReference type="EMBL" id="SHM69308.1"/>
    </source>
</evidence>
<dbReference type="Proteomes" id="UP000183983">
    <property type="component" value="Unassembled WGS sequence"/>
</dbReference>
<dbReference type="GO" id="GO:0004803">
    <property type="term" value="F:transposase activity"/>
    <property type="evidence" value="ECO:0007669"/>
    <property type="project" value="InterPro"/>
</dbReference>
<dbReference type="Pfam" id="PF01797">
    <property type="entry name" value="Y1_Tnp"/>
    <property type="match status" value="1"/>
</dbReference>
<feature type="domain" description="Transposase IS200-like" evidence="1">
    <location>
        <begin position="17"/>
        <end position="131"/>
    </location>
</feature>
<dbReference type="STRING" id="1190415.SAMN05216593_102403"/>
<dbReference type="GO" id="GO:0006313">
    <property type="term" value="P:DNA transposition"/>
    <property type="evidence" value="ECO:0007669"/>
    <property type="project" value="InterPro"/>
</dbReference>
<dbReference type="InterPro" id="IPR002686">
    <property type="entry name" value="Transposase_17"/>
</dbReference>
<sequence>MAGQVRSRTLRDGRVSQPGQIYLVTATTLDRHPVFNQFVLGRLLVREMRQADEAGLVQSLAWVVMPDHMHWLFELRTHALAGVMRSVKSRAAISVNKASGRKGRLWQDGYHDRAVRTEQDVINVARYVIANPLRAGLVKNVRNYPLWDAIWI</sequence>
<dbReference type="SUPFAM" id="SSF143422">
    <property type="entry name" value="Transposase IS200-like"/>
    <property type="match status" value="1"/>
</dbReference>
<dbReference type="InterPro" id="IPR052715">
    <property type="entry name" value="RAYT_transposase"/>
</dbReference>
<reference evidence="2 3" key="1">
    <citation type="submission" date="2016-11" db="EMBL/GenBank/DDBJ databases">
        <authorList>
            <person name="Jaros S."/>
            <person name="Januszkiewicz K."/>
            <person name="Wedrychowicz H."/>
        </authorList>
    </citation>
    <scope>NUCLEOTIDE SEQUENCE [LARGE SCALE GENOMIC DNA]</scope>
    <source>
        <strain evidence="2 3">LMG 26898</strain>
    </source>
</reference>
<dbReference type="EMBL" id="FRDA01000002">
    <property type="protein sequence ID" value="SHM69308.1"/>
    <property type="molecule type" value="Genomic_DNA"/>
</dbReference>
<dbReference type="Gene3D" id="3.30.70.1290">
    <property type="entry name" value="Transposase IS200-like"/>
    <property type="match status" value="1"/>
</dbReference>
<dbReference type="NCBIfam" id="NF047646">
    <property type="entry name" value="REP_Tyr_transpos"/>
    <property type="match status" value="1"/>
</dbReference>
<evidence type="ECO:0000313" key="3">
    <source>
        <dbReference type="Proteomes" id="UP000183983"/>
    </source>
</evidence>
<accession>A0A1M7KUP8</accession>
<proteinExistence type="predicted"/>
<dbReference type="SMART" id="SM01321">
    <property type="entry name" value="Y1_Tnp"/>
    <property type="match status" value="1"/>
</dbReference>
<dbReference type="RefSeq" id="WP_073162996.1">
    <property type="nucleotide sequence ID" value="NZ_FRDA01000002.1"/>
</dbReference>
<dbReference type="PANTHER" id="PTHR36966:SF1">
    <property type="entry name" value="REP-ASSOCIATED TYROSINE TRANSPOSASE"/>
    <property type="match status" value="1"/>
</dbReference>
<dbReference type="InterPro" id="IPR036515">
    <property type="entry name" value="Transposase_17_sf"/>
</dbReference>
<name>A0A1M7KUP8_9PSED</name>
<dbReference type="AlphaFoldDB" id="A0A1M7KUP8"/>